<protein>
    <submittedName>
        <fullName evidence="1">Guanine nucleotide-binding subunit alpha-12 isoform X2</fullName>
    </submittedName>
</protein>
<keyword evidence="2" id="KW-1185">Reference proteome</keyword>
<dbReference type="Proteomes" id="UP000290572">
    <property type="component" value="Unassembled WGS sequence"/>
</dbReference>
<reference evidence="1 2" key="1">
    <citation type="submission" date="2018-03" db="EMBL/GenBank/DDBJ databases">
        <title>Draft genome sequence of Rohu Carp (Labeo rohita).</title>
        <authorList>
            <person name="Das P."/>
            <person name="Kushwaha B."/>
            <person name="Joshi C.G."/>
            <person name="Kumar D."/>
            <person name="Nagpure N.S."/>
            <person name="Sahoo L."/>
            <person name="Das S.P."/>
            <person name="Bit A."/>
            <person name="Patnaik S."/>
            <person name="Meher P.K."/>
            <person name="Jayasankar P."/>
            <person name="Koringa P.G."/>
            <person name="Patel N.V."/>
            <person name="Hinsu A.T."/>
            <person name="Kumar R."/>
            <person name="Pandey M."/>
            <person name="Agarwal S."/>
            <person name="Srivastava S."/>
            <person name="Singh M."/>
            <person name="Iquebal M.A."/>
            <person name="Jaiswal S."/>
            <person name="Angadi U.B."/>
            <person name="Kumar N."/>
            <person name="Raza M."/>
            <person name="Shah T.M."/>
            <person name="Rai A."/>
            <person name="Jena J.K."/>
        </authorList>
    </citation>
    <scope>NUCLEOTIDE SEQUENCE [LARGE SCALE GENOMIC DNA]</scope>
    <source>
        <strain evidence="1">DASCIFA01</strain>
        <tissue evidence="1">Testis</tissue>
    </source>
</reference>
<proteinExistence type="predicted"/>
<sequence length="178" mass="20477">MAALTERFGQPYKLALRRIAKVMDAPDIRRGDTASFDKFALQIRSLVGMLETLGHEGQAELRCGSHVERLLSKLPPEMRSEFRRHMFCRPGAVYNLLDFSEWLQYEAWCQSSESQISDRRRRLEQRMDRGRAGNTAGRRTILWDNDHYAIDLRWKRIQQLDRFGGGSSTGPAWGGCTG</sequence>
<evidence type="ECO:0000313" key="2">
    <source>
        <dbReference type="Proteomes" id="UP000290572"/>
    </source>
</evidence>
<dbReference type="PANTHER" id="PTHR47331">
    <property type="entry name" value="PHD-TYPE DOMAIN-CONTAINING PROTEIN"/>
    <property type="match status" value="1"/>
</dbReference>
<organism evidence="1 2">
    <name type="scientific">Labeo rohita</name>
    <name type="common">Indian major carp</name>
    <name type="synonym">Cyprinus rohita</name>
    <dbReference type="NCBI Taxonomy" id="84645"/>
    <lineage>
        <taxon>Eukaryota</taxon>
        <taxon>Metazoa</taxon>
        <taxon>Chordata</taxon>
        <taxon>Craniata</taxon>
        <taxon>Vertebrata</taxon>
        <taxon>Euteleostomi</taxon>
        <taxon>Actinopterygii</taxon>
        <taxon>Neopterygii</taxon>
        <taxon>Teleostei</taxon>
        <taxon>Ostariophysi</taxon>
        <taxon>Cypriniformes</taxon>
        <taxon>Cyprinidae</taxon>
        <taxon>Labeoninae</taxon>
        <taxon>Labeonini</taxon>
        <taxon>Labeo</taxon>
    </lineage>
</organism>
<comment type="caution">
    <text evidence="1">The sequence shown here is derived from an EMBL/GenBank/DDBJ whole genome shotgun (WGS) entry which is preliminary data.</text>
</comment>
<evidence type="ECO:0000313" key="1">
    <source>
        <dbReference type="EMBL" id="RXN09556.1"/>
    </source>
</evidence>
<dbReference type="AlphaFoldDB" id="A0A498LR35"/>
<dbReference type="PANTHER" id="PTHR47331:SF5">
    <property type="entry name" value="RIBONUCLEASE H"/>
    <property type="match status" value="1"/>
</dbReference>
<gene>
    <name evidence="1" type="ORF">ROHU_010974</name>
</gene>
<name>A0A498LR35_LABRO</name>
<accession>A0A498LR35</accession>
<dbReference type="EMBL" id="QBIY01013257">
    <property type="protein sequence ID" value="RXN09556.1"/>
    <property type="molecule type" value="Genomic_DNA"/>
</dbReference>